<keyword evidence="3" id="KW-1185">Reference proteome</keyword>
<gene>
    <name evidence="2" type="ORF">PN36_34425</name>
</gene>
<dbReference type="Proteomes" id="UP000030428">
    <property type="component" value="Unassembled WGS sequence"/>
</dbReference>
<dbReference type="AlphaFoldDB" id="A0A4E0QK21"/>
<evidence type="ECO:0000313" key="3">
    <source>
        <dbReference type="Proteomes" id="UP000030428"/>
    </source>
</evidence>
<organism evidence="2 3">
    <name type="scientific">Candidatus Thiomargarita nelsonii</name>
    <dbReference type="NCBI Taxonomy" id="1003181"/>
    <lineage>
        <taxon>Bacteria</taxon>
        <taxon>Pseudomonadati</taxon>
        <taxon>Pseudomonadota</taxon>
        <taxon>Gammaproteobacteria</taxon>
        <taxon>Thiotrichales</taxon>
        <taxon>Thiotrichaceae</taxon>
        <taxon>Thiomargarita</taxon>
    </lineage>
</organism>
<name>A0A4E0QK21_9GAMM</name>
<proteinExistence type="predicted"/>
<dbReference type="EMBL" id="JSZA02000383">
    <property type="protein sequence ID" value="TGO01923.1"/>
    <property type="molecule type" value="Genomic_DNA"/>
</dbReference>
<keyword evidence="1" id="KW-0812">Transmembrane</keyword>
<keyword evidence="1" id="KW-0472">Membrane</keyword>
<evidence type="ECO:0000313" key="2">
    <source>
        <dbReference type="EMBL" id="TGO01923.1"/>
    </source>
</evidence>
<protein>
    <submittedName>
        <fullName evidence="2">Uncharacterized protein</fullName>
    </submittedName>
</protein>
<evidence type="ECO:0000256" key="1">
    <source>
        <dbReference type="SAM" id="Phobius"/>
    </source>
</evidence>
<feature type="transmembrane region" description="Helical" evidence="1">
    <location>
        <begin position="143"/>
        <end position="164"/>
    </location>
</feature>
<accession>A0A4E0QK21</accession>
<dbReference type="Gene3D" id="3.30.450.20">
    <property type="entry name" value="PAS domain"/>
    <property type="match status" value="1"/>
</dbReference>
<sequence length="186" mass="21401">MGLTGYLSFRSGQQAVNDLTIQLHNQITSRIQQHLNTPHQINKNNINDFLQKISRFGKTFIIERSGQIVASSKPFNGKERLIRLAFQRLTELNKISDSHQLEIEIDGERHFLQVLPKLDWLIITTISEAQFMQPINANIRTTILLTLLAIGIAIGVGILTARWIKRTNNDSQSNFIPRTTRKFKYY</sequence>
<keyword evidence="1" id="KW-1133">Transmembrane helix</keyword>
<comment type="caution">
    <text evidence="2">The sequence shown here is derived from an EMBL/GenBank/DDBJ whole genome shotgun (WGS) entry which is preliminary data.</text>
</comment>
<reference evidence="2 3" key="1">
    <citation type="journal article" date="2016" name="Front. Microbiol.">
        <title>Single-Cell (Meta-)Genomics of a Dimorphic Candidatus Thiomargarita nelsonii Reveals Genomic Plasticity.</title>
        <authorList>
            <person name="Flood B.E."/>
            <person name="Fliss P."/>
            <person name="Jones D.S."/>
            <person name="Dick G.J."/>
            <person name="Jain S."/>
            <person name="Kaster A.K."/>
            <person name="Winkel M."/>
            <person name="Mussmann M."/>
            <person name="Bailey J."/>
        </authorList>
    </citation>
    <scope>NUCLEOTIDE SEQUENCE [LARGE SCALE GENOMIC DNA]</scope>
    <source>
        <strain evidence="2">Hydrate Ridge</strain>
    </source>
</reference>